<feature type="transmembrane region" description="Helical" evidence="2">
    <location>
        <begin position="355"/>
        <end position="375"/>
    </location>
</feature>
<dbReference type="NCBIfam" id="TIGR03769">
    <property type="entry name" value="P_ac_wall_RPT"/>
    <property type="match status" value="2"/>
</dbReference>
<organism evidence="3 4">
    <name type="scientific">Arcanobacterium bovis</name>
    <dbReference type="NCBI Taxonomy" id="2529275"/>
    <lineage>
        <taxon>Bacteria</taxon>
        <taxon>Bacillati</taxon>
        <taxon>Actinomycetota</taxon>
        <taxon>Actinomycetes</taxon>
        <taxon>Actinomycetales</taxon>
        <taxon>Actinomycetaceae</taxon>
        <taxon>Arcanobacterium</taxon>
    </lineage>
</organism>
<keyword evidence="2" id="KW-1133">Transmembrane helix</keyword>
<gene>
    <name evidence="3" type="ORF">EZJ44_01475</name>
</gene>
<evidence type="ECO:0008006" key="5">
    <source>
        <dbReference type="Google" id="ProtNLM"/>
    </source>
</evidence>
<name>A0A4Q9V471_9ACTO</name>
<dbReference type="NCBIfam" id="NF038134">
    <property type="entry name" value="choice_anch_M"/>
    <property type="match status" value="2"/>
</dbReference>
<dbReference type="InterPro" id="IPR022435">
    <property type="entry name" value="Surface-anchored_actinobac"/>
</dbReference>
<evidence type="ECO:0000313" key="3">
    <source>
        <dbReference type="EMBL" id="TBW23922.1"/>
    </source>
</evidence>
<keyword evidence="2" id="KW-0472">Membrane</keyword>
<evidence type="ECO:0000256" key="1">
    <source>
        <dbReference type="SAM" id="MobiDB-lite"/>
    </source>
</evidence>
<proteinExistence type="predicted"/>
<dbReference type="AlphaFoldDB" id="A0A4Q9V471"/>
<dbReference type="EMBL" id="SJDT01000001">
    <property type="protein sequence ID" value="TBW23922.1"/>
    <property type="molecule type" value="Genomic_DNA"/>
</dbReference>
<feature type="region of interest" description="Disordered" evidence="1">
    <location>
        <begin position="54"/>
        <end position="86"/>
    </location>
</feature>
<sequence length="407" mass="41294">MNWLFTQPGAYDLTVRAHVTYQDGAVVIAAPATYHWVVGDKAIADAKAGNFVPPTQPTSTATPSSLSAAPASAAPSNAPAAAAPQAEQCIPTEVKTPIDAPGAGGTRTGGSYTIPANTHVHPNWVFTAPGTYKVSITQSTTSKSGQSLTTSGTLTFNVGGSGNANSGHFDVGTTANGGSIAMSVKDDRTQPANWVSPSSLVFGVSNAAKTNAPAGIEFVAAAGSPIWLISSSQVNGVPWVGANTMHPSLLQNTSGNVTWTLNSVSGPGSLAVFESGNFGKIVGRYWFGGSSSSSEMPSGVVQEGGQYYRIEYVGKTASGADCQLSPEQIAALLAEGKNVAASAMPGNLSKTGSTLVTTAITCAIVLFAGVALVIYRRRRNAVGATLAHTSSAPATPPSSSSSRTDAK</sequence>
<dbReference type="Proteomes" id="UP000293036">
    <property type="component" value="Unassembled WGS sequence"/>
</dbReference>
<feature type="compositionally biased region" description="Low complexity" evidence="1">
    <location>
        <begin position="57"/>
        <end position="86"/>
    </location>
</feature>
<comment type="caution">
    <text evidence="3">The sequence shown here is derived from an EMBL/GenBank/DDBJ whole genome shotgun (WGS) entry which is preliminary data.</text>
</comment>
<feature type="compositionally biased region" description="Low complexity" evidence="1">
    <location>
        <begin position="389"/>
        <end position="407"/>
    </location>
</feature>
<keyword evidence="4" id="KW-1185">Reference proteome</keyword>
<accession>A0A4Q9V471</accession>
<keyword evidence="2" id="KW-0812">Transmembrane</keyword>
<protein>
    <recommendedName>
        <fullName evidence="5">LPXTG cell wall anchor domain-containing protein</fullName>
    </recommendedName>
</protein>
<dbReference type="OrthoDB" id="4424311at2"/>
<reference evidence="3 4" key="1">
    <citation type="submission" date="2019-02" db="EMBL/GenBank/DDBJ databases">
        <title>Arcanobacterium bovis sp. nov., isolated from the milk of a cow with mastitis.</title>
        <authorList>
            <person name="Sammra O."/>
            <person name="Foster G."/>
            <person name="Hassan A."/>
            <person name="Alssahen M."/>
            <person name="Laemmler C."/>
            <person name="Borowiak M."/>
            <person name="Malorny B."/>
            <person name="Abdulmawjood A."/>
        </authorList>
    </citation>
    <scope>NUCLEOTIDE SEQUENCE [LARGE SCALE GENOMIC DNA]</scope>
    <source>
        <strain evidence="3 4">C605018/01/1</strain>
    </source>
</reference>
<feature type="region of interest" description="Disordered" evidence="1">
    <location>
        <begin position="386"/>
        <end position="407"/>
    </location>
</feature>
<evidence type="ECO:0000313" key="4">
    <source>
        <dbReference type="Proteomes" id="UP000293036"/>
    </source>
</evidence>
<evidence type="ECO:0000256" key="2">
    <source>
        <dbReference type="SAM" id="Phobius"/>
    </source>
</evidence>